<reference evidence="1" key="1">
    <citation type="journal article" date="2020" name="Nat. Genet.">
        <title>Genomic diversifications of five Gossypium allopolyploid species and their impact on cotton improvement.</title>
        <authorList>
            <person name="Chen Z.J."/>
            <person name="Sreedasyam A."/>
            <person name="Ando A."/>
            <person name="Song Q."/>
            <person name="De Santiago L.M."/>
            <person name="Hulse-Kemp A.M."/>
            <person name="Ding M."/>
            <person name="Ye W."/>
            <person name="Kirkbride R.C."/>
            <person name="Jenkins J."/>
            <person name="Plott C."/>
            <person name="Lovell J."/>
            <person name="Lin Y.M."/>
            <person name="Vaughn R."/>
            <person name="Liu B."/>
            <person name="Simpson S."/>
            <person name="Scheffler B.E."/>
            <person name="Wen L."/>
            <person name="Saski C.A."/>
            <person name="Grover C.E."/>
            <person name="Hu G."/>
            <person name="Conover J.L."/>
            <person name="Carlson J.W."/>
            <person name="Shu S."/>
            <person name="Boston L.B."/>
            <person name="Williams M."/>
            <person name="Peterson D.G."/>
            <person name="McGee K."/>
            <person name="Jones D.C."/>
            <person name="Wendel J.F."/>
            <person name="Stelly D.M."/>
            <person name="Grimwood J."/>
            <person name="Schmutz J."/>
        </authorList>
    </citation>
    <scope>NUCLEOTIDE SEQUENCE [LARGE SCALE GENOMIC DNA]</scope>
    <source>
        <strain evidence="1">cv. TM-1</strain>
    </source>
</reference>
<organism evidence="1 2">
    <name type="scientific">Gossypium hirsutum</name>
    <name type="common">Upland cotton</name>
    <name type="synonym">Gossypium mexicanum</name>
    <dbReference type="NCBI Taxonomy" id="3635"/>
    <lineage>
        <taxon>Eukaryota</taxon>
        <taxon>Viridiplantae</taxon>
        <taxon>Streptophyta</taxon>
        <taxon>Embryophyta</taxon>
        <taxon>Tracheophyta</taxon>
        <taxon>Spermatophyta</taxon>
        <taxon>Magnoliopsida</taxon>
        <taxon>eudicotyledons</taxon>
        <taxon>Gunneridae</taxon>
        <taxon>Pentapetalae</taxon>
        <taxon>rosids</taxon>
        <taxon>malvids</taxon>
        <taxon>Malvales</taxon>
        <taxon>Malvaceae</taxon>
        <taxon>Malvoideae</taxon>
        <taxon>Gossypium</taxon>
    </lineage>
</organism>
<name>A0ABM3AFS0_GOSHI</name>
<evidence type="ECO:0000313" key="1">
    <source>
        <dbReference type="Proteomes" id="UP000818029"/>
    </source>
</evidence>
<sequence>MKTLAFYSIFLRNRDFLFFLLFTLLYSNFGGTKLIQGEKDRITTLLDWSRHWALSTFYMGSFKLKGVSRDLATRFWSARNPRIIPRSLAFQRTDTVDAPVRQVEAASVTSNLLWMFLPKKLCTRVLLKMQLS</sequence>
<gene>
    <name evidence="2" type="primary">LOC107956762</name>
</gene>
<proteinExistence type="predicted"/>
<accession>A0ABM3AFS0</accession>
<dbReference type="GeneID" id="107956762"/>
<evidence type="ECO:0008006" key="3">
    <source>
        <dbReference type="Google" id="ProtNLM"/>
    </source>
</evidence>
<keyword evidence="1" id="KW-1185">Reference proteome</keyword>
<evidence type="ECO:0000313" key="2">
    <source>
        <dbReference type="RefSeq" id="XP_040953673.1"/>
    </source>
</evidence>
<reference evidence="2" key="2">
    <citation type="submission" date="2025-08" db="UniProtKB">
        <authorList>
            <consortium name="RefSeq"/>
        </authorList>
    </citation>
    <scope>IDENTIFICATION</scope>
</reference>
<protein>
    <recommendedName>
        <fullName evidence="3">Secreted protein</fullName>
    </recommendedName>
</protein>
<dbReference type="Proteomes" id="UP000818029">
    <property type="component" value="Chromosome D07"/>
</dbReference>
<dbReference type="RefSeq" id="XP_040953673.1">
    <property type="nucleotide sequence ID" value="XM_041097739.1"/>
</dbReference>